<keyword evidence="1" id="KW-0732">Signal</keyword>
<reference evidence="2" key="2">
    <citation type="submission" date="2025-09" db="UniProtKB">
        <authorList>
            <consortium name="Ensembl"/>
        </authorList>
    </citation>
    <scope>IDENTIFICATION</scope>
</reference>
<evidence type="ECO:0000256" key="1">
    <source>
        <dbReference type="SAM" id="SignalP"/>
    </source>
</evidence>
<feature type="chain" id="PRO_5017481287" description="Interleukin 22" evidence="1">
    <location>
        <begin position="23"/>
        <end position="133"/>
    </location>
</feature>
<protein>
    <recommendedName>
        <fullName evidence="4">Interleukin 22</fullName>
    </recommendedName>
</protein>
<reference evidence="2" key="1">
    <citation type="submission" date="2025-08" db="UniProtKB">
        <authorList>
            <consortium name="Ensembl"/>
        </authorList>
    </citation>
    <scope>IDENTIFICATION</scope>
</reference>
<dbReference type="AlphaFoldDB" id="A0A3B4B6H5"/>
<accession>A0A3B4B6H5</accession>
<dbReference type="Proteomes" id="UP000261520">
    <property type="component" value="Unplaced"/>
</dbReference>
<evidence type="ECO:0008006" key="4">
    <source>
        <dbReference type="Google" id="ProtNLM"/>
    </source>
</evidence>
<feature type="signal peptide" evidence="1">
    <location>
        <begin position="1"/>
        <end position="22"/>
    </location>
</feature>
<keyword evidence="3" id="KW-1185">Reference proteome</keyword>
<dbReference type="Ensembl" id="ENSPMGT00000025731.1">
    <property type="protein sequence ID" value="ENSPMGP00000024151.1"/>
    <property type="gene ID" value="ENSPMGG00000019534.1"/>
</dbReference>
<name>A0A3B4B6H5_9GOBI</name>
<proteinExistence type="predicted"/>
<sequence>MKMCLRLLACWVVALWVSFTFAAPHHDPPSSSTRFKAHLKQILEIVEKYNKTLRKDKFFCVVYDIVHKHRNATQHGEHKALMRSLNNTISHKNVIMENPQNTTVWLKMSDFLSDIKRCVQCRMLNLTSPSCSD</sequence>
<evidence type="ECO:0000313" key="2">
    <source>
        <dbReference type="Ensembl" id="ENSPMGP00000024151.1"/>
    </source>
</evidence>
<organism evidence="2 3">
    <name type="scientific">Periophthalmus magnuspinnatus</name>
    <dbReference type="NCBI Taxonomy" id="409849"/>
    <lineage>
        <taxon>Eukaryota</taxon>
        <taxon>Metazoa</taxon>
        <taxon>Chordata</taxon>
        <taxon>Craniata</taxon>
        <taxon>Vertebrata</taxon>
        <taxon>Euteleostomi</taxon>
        <taxon>Actinopterygii</taxon>
        <taxon>Neopterygii</taxon>
        <taxon>Teleostei</taxon>
        <taxon>Neoteleostei</taxon>
        <taxon>Acanthomorphata</taxon>
        <taxon>Gobiaria</taxon>
        <taxon>Gobiiformes</taxon>
        <taxon>Gobioidei</taxon>
        <taxon>Gobiidae</taxon>
        <taxon>Oxudercinae</taxon>
        <taxon>Periophthalmus</taxon>
    </lineage>
</organism>
<evidence type="ECO:0000313" key="3">
    <source>
        <dbReference type="Proteomes" id="UP000261520"/>
    </source>
</evidence>